<dbReference type="InterPro" id="IPR049625">
    <property type="entry name" value="Glyco_transf_61_cat"/>
</dbReference>
<reference evidence="6 7" key="1">
    <citation type="journal article" date="2023" name="G3 (Bethesda)">
        <title>A chromosome-length genome assembly and annotation of blackberry (Rubus argutus, cv. 'Hillquist').</title>
        <authorList>
            <person name="Bruna T."/>
            <person name="Aryal R."/>
            <person name="Dudchenko O."/>
            <person name="Sargent D.J."/>
            <person name="Mead D."/>
            <person name="Buti M."/>
            <person name="Cavallini A."/>
            <person name="Hytonen T."/>
            <person name="Andres J."/>
            <person name="Pham M."/>
            <person name="Weisz D."/>
            <person name="Mascagni F."/>
            <person name="Usai G."/>
            <person name="Natali L."/>
            <person name="Bassil N."/>
            <person name="Fernandez G.E."/>
            <person name="Lomsadze A."/>
            <person name="Armour M."/>
            <person name="Olukolu B."/>
            <person name="Poorten T."/>
            <person name="Britton C."/>
            <person name="Davik J."/>
            <person name="Ashrafi H."/>
            <person name="Aiden E.L."/>
            <person name="Borodovsky M."/>
            <person name="Worthington M."/>
        </authorList>
    </citation>
    <scope>NUCLEOTIDE SEQUENCE [LARGE SCALE GENOMIC DNA]</scope>
    <source>
        <strain evidence="6">PI 553951</strain>
    </source>
</reference>
<keyword evidence="3" id="KW-0808">Transferase</keyword>
<organism evidence="6 7">
    <name type="scientific">Rubus argutus</name>
    <name type="common">Southern blackberry</name>
    <dbReference type="NCBI Taxonomy" id="59490"/>
    <lineage>
        <taxon>Eukaryota</taxon>
        <taxon>Viridiplantae</taxon>
        <taxon>Streptophyta</taxon>
        <taxon>Embryophyta</taxon>
        <taxon>Tracheophyta</taxon>
        <taxon>Spermatophyta</taxon>
        <taxon>Magnoliopsida</taxon>
        <taxon>eudicotyledons</taxon>
        <taxon>Gunneridae</taxon>
        <taxon>Pentapetalae</taxon>
        <taxon>rosids</taxon>
        <taxon>fabids</taxon>
        <taxon>Rosales</taxon>
        <taxon>Rosaceae</taxon>
        <taxon>Rosoideae</taxon>
        <taxon>Rosoideae incertae sedis</taxon>
        <taxon>Rubus</taxon>
    </lineage>
</organism>
<dbReference type="InterPro" id="IPR007657">
    <property type="entry name" value="Glycosyltransferase_61"/>
</dbReference>
<evidence type="ECO:0000256" key="2">
    <source>
        <dbReference type="ARBA" id="ARBA00022676"/>
    </source>
</evidence>
<accession>A0AAW1WLW8</accession>
<evidence type="ECO:0000256" key="3">
    <source>
        <dbReference type="ARBA" id="ARBA00022679"/>
    </source>
</evidence>
<dbReference type="PANTHER" id="PTHR20961:SF5">
    <property type="entry name" value="GLYCOSYLTRANSFERASE-RELATED"/>
    <property type="match status" value="1"/>
</dbReference>
<sequence length="373" mass="42747">MGVGLKMLALQETKISEPTCNVMEPRTAYCEINNRDVRVDGNLSSVFVVSSQKENMLATGNSSCTIRPYARKDDQSAISIIRKWSVKQVRTSNHQESIPQCTRNHSVPSMLFSIGGYTLNQYHDFADVLIPLYITSQKYNGEVQFLITDKRTWWIQKFQEILKGLSKYELIDIDKGLEQIHCFPSLTVGLKTSRKEMTFDPSKYSYSMKDFREFLRTTYSLKRANAIRIRDKDHQHKKPWILIISRNRTRSFTNTGEITQMARDLGYKVRVAEADMNVSKFANVVNSCDVMMGVHGAGLTNILFLPKNAIFIQIIPVGSNIYRLDHAVFADPDSIGKQGWKAYKSIYLNKQNVKLNVTRFKPTLLKALELLHQ</sequence>
<evidence type="ECO:0000256" key="4">
    <source>
        <dbReference type="ARBA" id="ARBA00023180"/>
    </source>
</evidence>
<dbReference type="PANTHER" id="PTHR20961">
    <property type="entry name" value="GLYCOSYLTRANSFERASE"/>
    <property type="match status" value="1"/>
</dbReference>
<feature type="domain" description="Glycosyltransferase 61 catalytic" evidence="5">
    <location>
        <begin position="209"/>
        <end position="311"/>
    </location>
</feature>
<dbReference type="Pfam" id="PF04577">
    <property type="entry name" value="Glyco_transf_61"/>
    <property type="match status" value="1"/>
</dbReference>
<comment type="caution">
    <text evidence="6">The sequence shown here is derived from an EMBL/GenBank/DDBJ whole genome shotgun (WGS) entry which is preliminary data.</text>
</comment>
<protein>
    <recommendedName>
        <fullName evidence="5">Glycosyltransferase 61 catalytic domain-containing protein</fullName>
    </recommendedName>
</protein>
<evidence type="ECO:0000256" key="1">
    <source>
        <dbReference type="ARBA" id="ARBA00004323"/>
    </source>
</evidence>
<evidence type="ECO:0000313" key="7">
    <source>
        <dbReference type="Proteomes" id="UP001457282"/>
    </source>
</evidence>
<keyword evidence="2" id="KW-0328">Glycosyltransferase</keyword>
<dbReference type="AlphaFoldDB" id="A0AAW1WLW8"/>
<comment type="subcellular location">
    <subcellularLocation>
        <location evidence="1">Golgi apparatus membrane</location>
        <topology evidence="1">Single-pass type II membrane protein</topology>
    </subcellularLocation>
</comment>
<dbReference type="GO" id="GO:0016763">
    <property type="term" value="F:pentosyltransferase activity"/>
    <property type="evidence" value="ECO:0007669"/>
    <property type="project" value="UniProtKB-ARBA"/>
</dbReference>
<keyword evidence="4" id="KW-0325">Glycoprotein</keyword>
<dbReference type="Proteomes" id="UP001457282">
    <property type="component" value="Unassembled WGS sequence"/>
</dbReference>
<dbReference type="GO" id="GO:0000139">
    <property type="term" value="C:Golgi membrane"/>
    <property type="evidence" value="ECO:0007669"/>
    <property type="project" value="UniProtKB-SubCell"/>
</dbReference>
<keyword evidence="7" id="KW-1185">Reference proteome</keyword>
<gene>
    <name evidence="6" type="ORF">M0R45_023066</name>
</gene>
<evidence type="ECO:0000313" key="6">
    <source>
        <dbReference type="EMBL" id="KAK9925801.1"/>
    </source>
</evidence>
<dbReference type="EMBL" id="JBEDUW010000005">
    <property type="protein sequence ID" value="KAK9925801.1"/>
    <property type="molecule type" value="Genomic_DNA"/>
</dbReference>
<proteinExistence type="predicted"/>
<evidence type="ECO:0000259" key="5">
    <source>
        <dbReference type="Pfam" id="PF04577"/>
    </source>
</evidence>
<name>A0AAW1WLW8_RUBAR</name>